<organism evidence="1 2">
    <name type="scientific">Streptomyces pratisoli</name>
    <dbReference type="NCBI Taxonomy" id="3139917"/>
    <lineage>
        <taxon>Bacteria</taxon>
        <taxon>Bacillati</taxon>
        <taxon>Actinomycetota</taxon>
        <taxon>Actinomycetes</taxon>
        <taxon>Kitasatosporales</taxon>
        <taxon>Streptomycetaceae</taxon>
        <taxon>Streptomyces</taxon>
    </lineage>
</organism>
<evidence type="ECO:0000313" key="1">
    <source>
        <dbReference type="EMBL" id="MEJ8657725.1"/>
    </source>
</evidence>
<name>A0ACC6QHK4_9ACTN</name>
<proteinExistence type="predicted"/>
<protein>
    <submittedName>
        <fullName evidence="1">Uncharacterized protein</fullName>
    </submittedName>
</protein>
<reference evidence="1" key="1">
    <citation type="submission" date="2024-03" db="EMBL/GenBank/DDBJ databases">
        <title>Novel Streptomyces species of biotechnological and ecological value are a feature of Machair soil.</title>
        <authorList>
            <person name="Prole J.R."/>
            <person name="Goodfellow M."/>
            <person name="Allenby N."/>
            <person name="Ward A.C."/>
        </authorList>
    </citation>
    <scope>NUCLEOTIDE SEQUENCE</scope>
    <source>
        <strain evidence="1">MS1.AVA.4</strain>
    </source>
</reference>
<dbReference type="Proteomes" id="UP001375539">
    <property type="component" value="Unassembled WGS sequence"/>
</dbReference>
<gene>
    <name evidence="1" type="ORF">WKI58_14530</name>
</gene>
<accession>A0ACC6QHK4</accession>
<sequence length="269" mass="26752">MRFVPRAGGVTALAALAALGLALVPTVPVQADASDSPSAIPCSVDALIDAIDAANAAGGGTIQLARKCVYRLVEVNNVGPSGDANGLPVIITPITIKGGKDSVIERSTAVGVPDFRIFEVADPAGALTLDGEGRGGNGWGTASMANEVLAQHGIDRGRGDSELIVRNGSTTDEGGAVFVGEGRSLTLKSTVLTRNHADDAGGAVFAADGSTVVVSRSSVDKNTADGAGGGIAASETEVRLNSSSVDRNNGELGGGIATEGERSPSAPPP</sequence>
<evidence type="ECO:0000313" key="2">
    <source>
        <dbReference type="Proteomes" id="UP001375539"/>
    </source>
</evidence>
<keyword evidence="2" id="KW-1185">Reference proteome</keyword>
<comment type="caution">
    <text evidence="1">The sequence shown here is derived from an EMBL/GenBank/DDBJ whole genome shotgun (WGS) entry which is preliminary data.</text>
</comment>
<dbReference type="EMBL" id="JBBKAI010000002">
    <property type="protein sequence ID" value="MEJ8657725.1"/>
    <property type="molecule type" value="Genomic_DNA"/>
</dbReference>